<dbReference type="AlphaFoldDB" id="A0A392NQS2"/>
<feature type="compositionally biased region" description="Low complexity" evidence="2">
    <location>
        <begin position="25"/>
        <end position="41"/>
    </location>
</feature>
<feature type="region of interest" description="Disordered" evidence="2">
    <location>
        <begin position="282"/>
        <end position="318"/>
    </location>
</feature>
<feature type="non-terminal residue" evidence="3">
    <location>
        <position position="318"/>
    </location>
</feature>
<feature type="region of interest" description="Disordered" evidence="2">
    <location>
        <begin position="15"/>
        <end position="64"/>
    </location>
</feature>
<feature type="compositionally biased region" description="Basic and acidic residues" evidence="2">
    <location>
        <begin position="299"/>
        <end position="310"/>
    </location>
</feature>
<evidence type="ECO:0000313" key="4">
    <source>
        <dbReference type="Proteomes" id="UP000265520"/>
    </source>
</evidence>
<evidence type="ECO:0000256" key="2">
    <source>
        <dbReference type="SAM" id="MobiDB-lite"/>
    </source>
</evidence>
<feature type="compositionally biased region" description="Acidic residues" evidence="2">
    <location>
        <begin position="286"/>
        <end position="298"/>
    </location>
</feature>
<keyword evidence="4" id="KW-1185">Reference proteome</keyword>
<evidence type="ECO:0000313" key="3">
    <source>
        <dbReference type="EMBL" id="MCI01752.1"/>
    </source>
</evidence>
<reference evidence="3 4" key="1">
    <citation type="journal article" date="2018" name="Front. Plant Sci.">
        <title>Red Clover (Trifolium pratense) and Zigzag Clover (T. medium) - A Picture of Genomic Similarities and Differences.</title>
        <authorList>
            <person name="Dluhosova J."/>
            <person name="Istvanek J."/>
            <person name="Nedelnik J."/>
            <person name="Repkova J."/>
        </authorList>
    </citation>
    <scope>NUCLEOTIDE SEQUENCE [LARGE SCALE GENOMIC DNA]</scope>
    <source>
        <strain evidence="4">cv. 10/8</strain>
        <tissue evidence="3">Leaf</tissue>
    </source>
</reference>
<protein>
    <submittedName>
        <fullName evidence="3">Uncharacterized protein</fullName>
    </submittedName>
</protein>
<evidence type="ECO:0000256" key="1">
    <source>
        <dbReference type="SAM" id="Coils"/>
    </source>
</evidence>
<sequence>MASFGERMLKLAADNKKTGKKKIKGGTVVSLSQSAPGNSSSPGGGHACSSAPKETPQKRQRQDDSVVVLTASEPQFVLPNCFGARGFLERFHPAVADSEKSIILGMTPTAQETQLVQDTAAVMRLLETALVLNSEETCPVAELKKLQAKNEKLRVEVTKVENAFSDYREKHEIQVGLVSERGAKTAEIARLTEERKKLQEELGTLQLSMTPDEDEPEAARGLSTRAELIEKIWVLGQDVLDGVKFGFDNAVDQLKVLNPRLELNTELLSMLKRVENGQLVIPPEYVEMEEEDEDDQDDGEKGQEEEGEKGQEDEDDQD</sequence>
<keyword evidence="1" id="KW-0175">Coiled coil</keyword>
<organism evidence="3 4">
    <name type="scientific">Trifolium medium</name>
    <dbReference type="NCBI Taxonomy" id="97028"/>
    <lineage>
        <taxon>Eukaryota</taxon>
        <taxon>Viridiplantae</taxon>
        <taxon>Streptophyta</taxon>
        <taxon>Embryophyta</taxon>
        <taxon>Tracheophyta</taxon>
        <taxon>Spermatophyta</taxon>
        <taxon>Magnoliopsida</taxon>
        <taxon>eudicotyledons</taxon>
        <taxon>Gunneridae</taxon>
        <taxon>Pentapetalae</taxon>
        <taxon>rosids</taxon>
        <taxon>fabids</taxon>
        <taxon>Fabales</taxon>
        <taxon>Fabaceae</taxon>
        <taxon>Papilionoideae</taxon>
        <taxon>50 kb inversion clade</taxon>
        <taxon>NPAAA clade</taxon>
        <taxon>Hologalegina</taxon>
        <taxon>IRL clade</taxon>
        <taxon>Trifolieae</taxon>
        <taxon>Trifolium</taxon>
    </lineage>
</organism>
<name>A0A392NQS2_9FABA</name>
<dbReference type="Proteomes" id="UP000265520">
    <property type="component" value="Unassembled WGS sequence"/>
</dbReference>
<proteinExistence type="predicted"/>
<comment type="caution">
    <text evidence="3">The sequence shown here is derived from an EMBL/GenBank/DDBJ whole genome shotgun (WGS) entry which is preliminary data.</text>
</comment>
<feature type="coiled-coil region" evidence="1">
    <location>
        <begin position="143"/>
        <end position="208"/>
    </location>
</feature>
<dbReference type="EMBL" id="LXQA010046992">
    <property type="protein sequence ID" value="MCI01752.1"/>
    <property type="molecule type" value="Genomic_DNA"/>
</dbReference>
<feature type="compositionally biased region" description="Basic and acidic residues" evidence="2">
    <location>
        <begin position="55"/>
        <end position="64"/>
    </location>
</feature>
<accession>A0A392NQS2</accession>